<keyword evidence="6" id="KW-0964">Secreted</keyword>
<evidence type="ECO:0000256" key="5">
    <source>
        <dbReference type="ARBA" id="ARBA00023085"/>
    </source>
</evidence>
<evidence type="ECO:0000256" key="3">
    <source>
        <dbReference type="ARBA" id="ARBA00007786"/>
    </source>
</evidence>
<evidence type="ECO:0000259" key="7">
    <source>
        <dbReference type="SMART" id="SM00856"/>
    </source>
</evidence>
<comment type="similarity">
    <text evidence="2">In the N-terminal section; belongs to the PMEI family.</text>
</comment>
<name>A0A5C7HJH9_9ROSI</name>
<dbReference type="NCBIfam" id="TIGR01614">
    <property type="entry name" value="PME_inhib"/>
    <property type="match status" value="1"/>
</dbReference>
<dbReference type="EC" id="3.1.1.11" evidence="6"/>
<comment type="similarity">
    <text evidence="3">In the C-terminal section; belongs to the pectinesterase family.</text>
</comment>
<organism evidence="8 9">
    <name type="scientific">Acer yangbiense</name>
    <dbReference type="NCBI Taxonomy" id="1000413"/>
    <lineage>
        <taxon>Eukaryota</taxon>
        <taxon>Viridiplantae</taxon>
        <taxon>Streptophyta</taxon>
        <taxon>Embryophyta</taxon>
        <taxon>Tracheophyta</taxon>
        <taxon>Spermatophyta</taxon>
        <taxon>Magnoliopsida</taxon>
        <taxon>eudicotyledons</taxon>
        <taxon>Gunneridae</taxon>
        <taxon>Pentapetalae</taxon>
        <taxon>rosids</taxon>
        <taxon>malvids</taxon>
        <taxon>Sapindales</taxon>
        <taxon>Sapindaceae</taxon>
        <taxon>Hippocastanoideae</taxon>
        <taxon>Acereae</taxon>
        <taxon>Acer</taxon>
    </lineage>
</organism>
<feature type="signal peptide" evidence="6">
    <location>
        <begin position="1"/>
        <end position="24"/>
    </location>
</feature>
<evidence type="ECO:0000313" key="9">
    <source>
        <dbReference type="Proteomes" id="UP000323000"/>
    </source>
</evidence>
<dbReference type="FunFam" id="2.160.20.10:FF:000001">
    <property type="entry name" value="Pectinesterase"/>
    <property type="match status" value="1"/>
</dbReference>
<keyword evidence="6" id="KW-0732">Signal</keyword>
<dbReference type="CDD" id="cd15798">
    <property type="entry name" value="PMEI-like_3"/>
    <property type="match status" value="1"/>
</dbReference>
<dbReference type="GO" id="GO:0042545">
    <property type="term" value="P:cell wall modification"/>
    <property type="evidence" value="ECO:0007669"/>
    <property type="project" value="UniProtKB-UniRule"/>
</dbReference>
<evidence type="ECO:0000256" key="2">
    <source>
        <dbReference type="ARBA" id="ARBA00006027"/>
    </source>
</evidence>
<sequence>MNKLDLLSIFSASFLLFSLNFVHCSTITSCSQTPYPEICDYYMGTTSELFVGTLAADVDQTQFSFGERVLKVTTYQALQAHRLISSTDLTSFNEPAKLAWADCLELYEDTIDHLNRSMIISSTNPTTNDDSLTWLSAAIANQQTCKNGFIDFNLASDHHLDSLPFMLGNLSMLLSNSLAITKASTSTSVGGDDGGGRRRLLEDAFPTWVTAADRKLLQSSAAAPKADVVVAQDGSGNYKTISEAVAASAKRTSGSKRFVIYVKKGVYKENVEIKKSIKNLMIIGDGIDATIVTANKNAKGGSTTFRTATFAVSGERFIARDITFENTAGPENHQAVALRSGSDFSVFFRCSFKGYQDTLYVYSQRQFYRECDIYGTQDFIFGDAIAVIQSCNIYVRKPMSGQKNTVTAQARTDPNEPTGIVIHNSRVTAAGDLKGSQGSVHTYLGRPWQKYSRTVFMKSSIDGVIDPKGWLPWSGNFALSTLYYGEYMNVGAGASTSGRVNWPGYHVITSATEAGKFTVGNFLAGVSWIPSTGVPFNAGL</sequence>
<reference evidence="9" key="1">
    <citation type="journal article" date="2019" name="Gigascience">
        <title>De novo genome assembly of the endangered Acer yangbiense, a plant species with extremely small populations endemic to Yunnan Province, China.</title>
        <authorList>
            <person name="Yang J."/>
            <person name="Wariss H.M."/>
            <person name="Tao L."/>
            <person name="Zhang R."/>
            <person name="Yun Q."/>
            <person name="Hollingsworth P."/>
            <person name="Dao Z."/>
            <person name="Luo G."/>
            <person name="Guo H."/>
            <person name="Ma Y."/>
            <person name="Sun W."/>
        </authorList>
    </citation>
    <scope>NUCLEOTIDE SEQUENCE [LARGE SCALE GENOMIC DNA]</scope>
    <source>
        <strain evidence="9">cv. Malutang</strain>
    </source>
</reference>
<dbReference type="SUPFAM" id="SSF101148">
    <property type="entry name" value="Plant invertase/pectin methylesterase inhibitor"/>
    <property type="match status" value="1"/>
</dbReference>
<dbReference type="OrthoDB" id="2019149at2759"/>
<evidence type="ECO:0000256" key="4">
    <source>
        <dbReference type="ARBA" id="ARBA00022801"/>
    </source>
</evidence>
<dbReference type="GO" id="GO:0004857">
    <property type="term" value="F:enzyme inhibitor activity"/>
    <property type="evidence" value="ECO:0007669"/>
    <property type="project" value="InterPro"/>
</dbReference>
<dbReference type="InterPro" id="IPR006501">
    <property type="entry name" value="Pectinesterase_inhib_dom"/>
</dbReference>
<keyword evidence="5 6" id="KW-0063">Aspartyl esterase</keyword>
<accession>A0A5C7HJH9</accession>
<keyword evidence="6" id="KW-0134">Cell wall</keyword>
<dbReference type="Gene3D" id="2.160.20.10">
    <property type="entry name" value="Single-stranded right-handed beta-helix, Pectin lyase-like"/>
    <property type="match status" value="1"/>
</dbReference>
<dbReference type="GO" id="GO:0045490">
    <property type="term" value="P:pectin catabolic process"/>
    <property type="evidence" value="ECO:0007669"/>
    <property type="project" value="UniProtKB-UniRule"/>
</dbReference>
<dbReference type="PROSITE" id="PS51257">
    <property type="entry name" value="PROKAR_LIPOPROTEIN"/>
    <property type="match status" value="1"/>
</dbReference>
<dbReference type="InterPro" id="IPR018040">
    <property type="entry name" value="Pectinesterase_Tyr_AS"/>
</dbReference>
<dbReference type="InterPro" id="IPR012334">
    <property type="entry name" value="Pectin_lyas_fold"/>
</dbReference>
<dbReference type="InterPro" id="IPR035513">
    <property type="entry name" value="Invertase/methylesterase_inhib"/>
</dbReference>
<feature type="chain" id="PRO_5023096029" description="Pectinesterase" evidence="6">
    <location>
        <begin position="25"/>
        <end position="540"/>
    </location>
</feature>
<gene>
    <name evidence="8" type="ORF">EZV62_018484</name>
</gene>
<evidence type="ECO:0000256" key="6">
    <source>
        <dbReference type="RuleBase" id="RU000589"/>
    </source>
</evidence>
<dbReference type="Proteomes" id="UP000323000">
    <property type="component" value="Chromosome 8"/>
</dbReference>
<feature type="domain" description="Pectinesterase inhibitor" evidence="7">
    <location>
        <begin position="22"/>
        <end position="180"/>
    </location>
</feature>
<dbReference type="Pfam" id="PF01095">
    <property type="entry name" value="Pectinesterase"/>
    <property type="match status" value="1"/>
</dbReference>
<comment type="caution">
    <text evidence="8">The sequence shown here is derived from an EMBL/GenBank/DDBJ whole genome shotgun (WGS) entry which is preliminary data.</text>
</comment>
<keyword evidence="6" id="KW-0961">Cell wall biogenesis/degradation</keyword>
<evidence type="ECO:0000313" key="8">
    <source>
        <dbReference type="EMBL" id="TXG57171.1"/>
    </source>
</evidence>
<comment type="subcellular location">
    <subcellularLocation>
        <location evidence="6">Secreted</location>
        <location evidence="6">Cell wall</location>
    </subcellularLocation>
</comment>
<dbReference type="Pfam" id="PF04043">
    <property type="entry name" value="PMEI"/>
    <property type="match status" value="1"/>
</dbReference>
<evidence type="ECO:0000256" key="1">
    <source>
        <dbReference type="ARBA" id="ARBA00005184"/>
    </source>
</evidence>
<dbReference type="InterPro" id="IPR000070">
    <property type="entry name" value="Pectinesterase_cat"/>
</dbReference>
<dbReference type="GO" id="GO:0030599">
    <property type="term" value="F:pectinesterase activity"/>
    <property type="evidence" value="ECO:0007669"/>
    <property type="project" value="UniProtKB-UniRule"/>
</dbReference>
<comment type="pathway">
    <text evidence="1 6">Glycan metabolism; pectin degradation; 2-dehydro-3-deoxy-D-gluconate from pectin: step 1/5.</text>
</comment>
<dbReference type="PANTHER" id="PTHR31707">
    <property type="entry name" value="PECTINESTERASE"/>
    <property type="match status" value="1"/>
</dbReference>
<dbReference type="SMART" id="SM00856">
    <property type="entry name" value="PMEI"/>
    <property type="match status" value="1"/>
</dbReference>
<dbReference type="PROSITE" id="PS00800">
    <property type="entry name" value="PECTINESTERASE_1"/>
    <property type="match status" value="1"/>
</dbReference>
<keyword evidence="4 6" id="KW-0378">Hydrolase</keyword>
<dbReference type="UniPathway" id="UPA00545">
    <property type="reaction ID" value="UER00823"/>
</dbReference>
<dbReference type="AlphaFoldDB" id="A0A5C7HJH9"/>
<proteinExistence type="inferred from homology"/>
<dbReference type="Gene3D" id="1.20.140.40">
    <property type="entry name" value="Invertase/pectin methylesterase inhibitor family protein"/>
    <property type="match status" value="1"/>
</dbReference>
<keyword evidence="9" id="KW-1185">Reference proteome</keyword>
<dbReference type="SUPFAM" id="SSF51126">
    <property type="entry name" value="Pectin lyase-like"/>
    <property type="match status" value="1"/>
</dbReference>
<dbReference type="EMBL" id="VAHF01000008">
    <property type="protein sequence ID" value="TXG57171.1"/>
    <property type="molecule type" value="Genomic_DNA"/>
</dbReference>
<comment type="function">
    <text evidence="6">Acts in the modification of cell walls via demethylesterification of cell wall pectin.</text>
</comment>
<dbReference type="InterPro" id="IPR011050">
    <property type="entry name" value="Pectin_lyase_fold/virulence"/>
</dbReference>
<comment type="catalytic activity">
    <reaction evidence="6">
        <text>[(1-&gt;4)-alpha-D-galacturonosyl methyl ester](n) + n H2O = [(1-&gt;4)-alpha-D-galacturonosyl](n) + n methanol + n H(+)</text>
        <dbReference type="Rhea" id="RHEA:22380"/>
        <dbReference type="Rhea" id="RHEA-COMP:14570"/>
        <dbReference type="Rhea" id="RHEA-COMP:14573"/>
        <dbReference type="ChEBI" id="CHEBI:15377"/>
        <dbReference type="ChEBI" id="CHEBI:15378"/>
        <dbReference type="ChEBI" id="CHEBI:17790"/>
        <dbReference type="ChEBI" id="CHEBI:140522"/>
        <dbReference type="ChEBI" id="CHEBI:140523"/>
        <dbReference type="EC" id="3.1.1.11"/>
    </reaction>
</comment>
<protein>
    <recommendedName>
        <fullName evidence="6">Pectinesterase</fullName>
        <ecNumber evidence="6">3.1.1.11</ecNumber>
    </recommendedName>
</protein>